<dbReference type="Proteomes" id="UP000198341">
    <property type="component" value="Chromosome 4"/>
</dbReference>
<keyword evidence="3" id="KW-0472">Membrane</keyword>
<keyword evidence="4" id="KW-0732">Signal</keyword>
<evidence type="ECO:0000256" key="4">
    <source>
        <dbReference type="SAM" id="SignalP"/>
    </source>
</evidence>
<dbReference type="InterPro" id="IPR009722">
    <property type="entry name" value="YjiK/CarP"/>
</dbReference>
<evidence type="ECO:0000256" key="1">
    <source>
        <dbReference type="ARBA" id="ARBA00004236"/>
    </source>
</evidence>
<gene>
    <name evidence="5" type="ORF">Bathy04g04270</name>
</gene>
<feature type="chain" id="PRO_5003917081" evidence="4">
    <location>
        <begin position="27"/>
        <end position="1051"/>
    </location>
</feature>
<dbReference type="AlphaFoldDB" id="K8ED76"/>
<evidence type="ECO:0000313" key="6">
    <source>
        <dbReference type="Proteomes" id="UP000198341"/>
    </source>
</evidence>
<keyword evidence="2" id="KW-1003">Cell membrane</keyword>
<evidence type="ECO:0000256" key="3">
    <source>
        <dbReference type="ARBA" id="ARBA00023136"/>
    </source>
</evidence>
<sequence length="1051" mass="112344">MKSIFSSSRSMLLVALAFFFSHVALFQQGIFAEAATLGAEGFTVPNLSCFTLVNKDDMTAAESDLSGIAYDPETGHFFAVNNGDAKVYELDSTYTKIQEWALTTLGTGIEDPEGIAAMGSRKFAITDENPALVRTMTLNADGTISNIVVASDGLTTAASNNKGFEGVAYLKNSETFIVAQEQTPVAIHSVNVATKAVTTLTNTLRDDYGWQSLGAVTKSGDATDEIFVVVKAPVEHRGIHRMTITGATATKNEKYAGHICDMSQPEGLTFYKGTDGDVYMLVVGEKVEARLFKADSTCTAAAGATVVTGTDLTCPAVDNSVPLCELTMEDRAKGVECLNTRCDTGVDDNEKVCVFTSDAATSSSCSRDECHAKCTSSAFSAGTPLAGSTCTHYAWDTIEAECYLFTECTVQNWDNEYTQYTMKDLTCERPLSTDFPNGCNDRTCSTADNVNAAAPAAVADAATCETQCKNYVGAFTCKYYTYNPTSQACHFFSTCSGEADSTGSNLYTLVDPTCERDYNANGMTGCPNRICDDSVTTSAVVCDQGAGTTCTLDECAKKCASYDGFGNAVQSQNWCTYFAYDTVDSECTLFKGCVGEKFDDDHTLYKQSYPQRSILRDLASGCTKSLALGGCPDARCDKDSNPFNKVCDKDNGNNGGIGGADAGGLCSQAQCEAYCVAGESDGGGYIASACTHWAYEPESSVEGRGECYVFSGCNNLLPDTYTTYAMATGCDLGYAAGGCENQRCAKATDASGADLYRKICDSDVTGAGGACTSVECEAQCRALTEITSSHWAFELAEQECYCFEGCESPGEDTYNVYKLDDICNKNYAKGGCPLTRCAKSPTNQHDKVCDADVTGDGGKCTEMQCMQKCAEYTGFVCTHWAFEEAEGECYVFDGCEAAHSDTYNTYLYDPQCQITKANGGCADVRCEKDSNPYVKSCDKDNVGIGPKGEMGLCSLSRCERFCTDNRIPGGAEVSAQLGAHCTHFAWEPESADLGECYIFSGCKDMSSDTYVTYLYESLEVAVATTASPGSTTTPMTKVLVIALTALFMALF</sequence>
<organism evidence="5 6">
    <name type="scientific">Bathycoccus prasinos</name>
    <dbReference type="NCBI Taxonomy" id="41875"/>
    <lineage>
        <taxon>Eukaryota</taxon>
        <taxon>Viridiplantae</taxon>
        <taxon>Chlorophyta</taxon>
        <taxon>Mamiellophyceae</taxon>
        <taxon>Mamiellales</taxon>
        <taxon>Bathycoccaceae</taxon>
        <taxon>Bathycoccus</taxon>
    </lineage>
</organism>
<evidence type="ECO:0000313" key="5">
    <source>
        <dbReference type="EMBL" id="CCO16027.1"/>
    </source>
</evidence>
<evidence type="ECO:0000256" key="2">
    <source>
        <dbReference type="ARBA" id="ARBA00022475"/>
    </source>
</evidence>
<dbReference type="EMBL" id="FO082275">
    <property type="protein sequence ID" value="CCO16027.1"/>
    <property type="molecule type" value="Genomic_DNA"/>
</dbReference>
<comment type="subcellular location">
    <subcellularLocation>
        <location evidence="1">Cell membrane</location>
    </subcellularLocation>
</comment>
<feature type="signal peptide" evidence="4">
    <location>
        <begin position="1"/>
        <end position="26"/>
    </location>
</feature>
<dbReference type="OrthoDB" id="496739at2759"/>
<dbReference type="SUPFAM" id="SSF50956">
    <property type="entry name" value="Thermostable phytase (3-phytase)"/>
    <property type="match status" value="1"/>
</dbReference>
<accession>K8ED76</accession>
<proteinExistence type="predicted"/>
<dbReference type="eggNOG" id="ENOG502SX4E">
    <property type="taxonomic scope" value="Eukaryota"/>
</dbReference>
<protein>
    <submittedName>
        <fullName evidence="5">Uncharacterized protein</fullName>
    </submittedName>
</protein>
<name>K8ED76_9CHLO</name>
<keyword evidence="6" id="KW-1185">Reference proteome</keyword>
<reference evidence="5 6" key="1">
    <citation type="submission" date="2011-10" db="EMBL/GenBank/DDBJ databases">
        <authorList>
            <person name="Genoscope - CEA"/>
        </authorList>
    </citation>
    <scope>NUCLEOTIDE SEQUENCE [LARGE SCALE GENOMIC DNA]</scope>
    <source>
        <strain evidence="5 6">RCC 1105</strain>
    </source>
</reference>
<dbReference type="KEGG" id="bpg:Bathy04g04270"/>
<dbReference type="GO" id="GO:0005886">
    <property type="term" value="C:plasma membrane"/>
    <property type="evidence" value="ECO:0007669"/>
    <property type="project" value="UniProtKB-SubCell"/>
</dbReference>
<dbReference type="RefSeq" id="XP_007513502.1">
    <property type="nucleotide sequence ID" value="XM_007513440.1"/>
</dbReference>
<dbReference type="GeneID" id="19016453"/>
<dbReference type="Pfam" id="PF06977">
    <property type="entry name" value="SdiA-regulated"/>
    <property type="match status" value="1"/>
</dbReference>